<sequence>QIWLGRNLNYKPHYTSLDLLEASDELNALTVPPSRINRLVLELGAKQEKVEAYLTDNRNTALESLNHLQEIFRTAKDVSELGLQSTLKAKVIGNSNFNSLVENKDRIKSLVYLASATPALIGKIFGSIDLKVFQAVNRSTKLDIIGNISGIRKSNSKGHGNYSFLSDLLFTVPCNSLFVPGNGMPDGKAKPF</sequence>
<dbReference type="Proteomes" id="UP000623967">
    <property type="component" value="Unassembled WGS sequence"/>
</dbReference>
<proteinExistence type="predicted"/>
<gene>
    <name evidence="1" type="ORF">JK635_18670</name>
</gene>
<comment type="caution">
    <text evidence="1">The sequence shown here is derived from an EMBL/GenBank/DDBJ whole genome shotgun (WGS) entry which is preliminary data.</text>
</comment>
<dbReference type="EMBL" id="JAESWB010000282">
    <property type="protein sequence ID" value="MBL4954191.1"/>
    <property type="molecule type" value="Genomic_DNA"/>
</dbReference>
<protein>
    <submittedName>
        <fullName evidence="1">Uncharacterized protein</fullName>
    </submittedName>
</protein>
<evidence type="ECO:0000313" key="1">
    <source>
        <dbReference type="EMBL" id="MBL4954191.1"/>
    </source>
</evidence>
<feature type="non-terminal residue" evidence="1">
    <location>
        <position position="1"/>
    </location>
</feature>
<organism evidence="1 2">
    <name type="scientific">Neobacillus paridis</name>
    <dbReference type="NCBI Taxonomy" id="2803862"/>
    <lineage>
        <taxon>Bacteria</taxon>
        <taxon>Bacillati</taxon>
        <taxon>Bacillota</taxon>
        <taxon>Bacilli</taxon>
        <taxon>Bacillales</taxon>
        <taxon>Bacillaceae</taxon>
        <taxon>Neobacillus</taxon>
    </lineage>
</organism>
<keyword evidence="2" id="KW-1185">Reference proteome</keyword>
<evidence type="ECO:0000313" key="2">
    <source>
        <dbReference type="Proteomes" id="UP000623967"/>
    </source>
</evidence>
<dbReference type="RefSeq" id="WP_202655456.1">
    <property type="nucleotide sequence ID" value="NZ_JAESWB010000282.1"/>
</dbReference>
<reference evidence="1 2" key="1">
    <citation type="submission" date="2021-01" db="EMBL/GenBank/DDBJ databases">
        <title>Genome public.</title>
        <authorList>
            <person name="Liu C."/>
            <person name="Sun Q."/>
        </authorList>
    </citation>
    <scope>NUCLEOTIDE SEQUENCE [LARGE SCALE GENOMIC DNA]</scope>
    <source>
        <strain evidence="1 2">YIM B02564</strain>
    </source>
</reference>
<accession>A0ABS1TV76</accession>
<name>A0ABS1TV76_9BACI</name>
<feature type="non-terminal residue" evidence="1">
    <location>
        <position position="192"/>
    </location>
</feature>